<feature type="transmembrane region" description="Helical" evidence="6">
    <location>
        <begin position="75"/>
        <end position="94"/>
    </location>
</feature>
<accession>A0A8E2JT28</accession>
<sequence>MGPTDLEKQHHEQIEDVHDPANLQDDTVVNRGFASAYFLGSFFAVGFNLAASTAGFALIAPVLGNISVALGPSESIIWLSLVYTLGLAVGLTLVGRLSDIFGRRWFFIGGTILGLVGAIIASTANMIPVLIRGQILIGLSASTGYSYAFIIGELVPVKWRFIANAIIFLFSLPTAGFGAAISTSLILHTGPGRYPCYYLLIILNGVTAVFYAIFYFPPTFHQKHGRDTFILGLSSCGSLYLWKSAYTIAFIVTSVDPKEPLIPMHLFRNKGYVAARLSLSLGASVYYSQTITRPQMTANVYGNGREKWVGLPTLGIGITVGEIVGGGIAKNVGKWKWQCIAVITLGTILLGLTAICSHDTPKAAMAIVFIATTFVGRNEFLVLPICTIAIRDQQEIGTAAGMAGSSQSAISTVASTIYSVVLTARMGKTIPAQVPKAVIAAGLLASSVADYMTAITAGGSEKALQAVKGLTPQILIIGTKACRHAYMDAYRTIFLVSIAFGSLAILVSFFIPDINNLMNDSVVATLHGRKYVKMAGEKYRTKRVNT</sequence>
<dbReference type="PROSITE" id="PS00216">
    <property type="entry name" value="SUGAR_TRANSPORT_1"/>
    <property type="match status" value="1"/>
</dbReference>
<evidence type="ECO:0000256" key="3">
    <source>
        <dbReference type="ARBA" id="ARBA00022692"/>
    </source>
</evidence>
<feature type="transmembrane region" description="Helical" evidence="6">
    <location>
        <begin position="133"/>
        <end position="155"/>
    </location>
</feature>
<comment type="subcellular location">
    <subcellularLocation>
        <location evidence="1">Membrane</location>
        <topology evidence="1">Multi-pass membrane protein</topology>
    </subcellularLocation>
</comment>
<dbReference type="PANTHER" id="PTHR23501">
    <property type="entry name" value="MAJOR FACILITATOR SUPERFAMILY"/>
    <property type="match status" value="1"/>
</dbReference>
<dbReference type="EMBL" id="KV749649">
    <property type="protein sequence ID" value="OCL08489.1"/>
    <property type="molecule type" value="Genomic_DNA"/>
</dbReference>
<evidence type="ECO:0000256" key="2">
    <source>
        <dbReference type="ARBA" id="ARBA00022448"/>
    </source>
</evidence>
<evidence type="ECO:0000259" key="7">
    <source>
        <dbReference type="PROSITE" id="PS50850"/>
    </source>
</evidence>
<dbReference type="InterPro" id="IPR020846">
    <property type="entry name" value="MFS_dom"/>
</dbReference>
<protein>
    <submittedName>
        <fullName evidence="8">MFS general substrate transporter</fullName>
    </submittedName>
</protein>
<feature type="transmembrane region" description="Helical" evidence="6">
    <location>
        <begin position="308"/>
        <end position="329"/>
    </location>
</feature>
<dbReference type="GO" id="GO:0022857">
    <property type="term" value="F:transmembrane transporter activity"/>
    <property type="evidence" value="ECO:0007669"/>
    <property type="project" value="InterPro"/>
</dbReference>
<keyword evidence="5 6" id="KW-0472">Membrane</keyword>
<proteinExistence type="predicted"/>
<organism evidence="8 9">
    <name type="scientific">Glonium stellatum</name>
    <dbReference type="NCBI Taxonomy" id="574774"/>
    <lineage>
        <taxon>Eukaryota</taxon>
        <taxon>Fungi</taxon>
        <taxon>Dikarya</taxon>
        <taxon>Ascomycota</taxon>
        <taxon>Pezizomycotina</taxon>
        <taxon>Dothideomycetes</taxon>
        <taxon>Pleosporomycetidae</taxon>
        <taxon>Gloniales</taxon>
        <taxon>Gloniaceae</taxon>
        <taxon>Glonium</taxon>
    </lineage>
</organism>
<reference evidence="8 9" key="1">
    <citation type="journal article" date="2016" name="Nat. Commun.">
        <title>Ectomycorrhizal ecology is imprinted in the genome of the dominant symbiotic fungus Cenococcum geophilum.</title>
        <authorList>
            <consortium name="DOE Joint Genome Institute"/>
            <person name="Peter M."/>
            <person name="Kohler A."/>
            <person name="Ohm R.A."/>
            <person name="Kuo A."/>
            <person name="Krutzmann J."/>
            <person name="Morin E."/>
            <person name="Arend M."/>
            <person name="Barry K.W."/>
            <person name="Binder M."/>
            <person name="Choi C."/>
            <person name="Clum A."/>
            <person name="Copeland A."/>
            <person name="Grisel N."/>
            <person name="Haridas S."/>
            <person name="Kipfer T."/>
            <person name="LaButti K."/>
            <person name="Lindquist E."/>
            <person name="Lipzen A."/>
            <person name="Maire R."/>
            <person name="Meier B."/>
            <person name="Mihaltcheva S."/>
            <person name="Molinier V."/>
            <person name="Murat C."/>
            <person name="Poggeler S."/>
            <person name="Quandt C.A."/>
            <person name="Sperisen C."/>
            <person name="Tritt A."/>
            <person name="Tisserant E."/>
            <person name="Crous P.W."/>
            <person name="Henrissat B."/>
            <person name="Nehls U."/>
            <person name="Egli S."/>
            <person name="Spatafora J.W."/>
            <person name="Grigoriev I.V."/>
            <person name="Martin F.M."/>
        </authorList>
    </citation>
    <scope>NUCLEOTIDE SEQUENCE [LARGE SCALE GENOMIC DNA]</scope>
    <source>
        <strain evidence="8 9">CBS 207.34</strain>
    </source>
</reference>
<dbReference type="Pfam" id="PF06609">
    <property type="entry name" value="TRI12"/>
    <property type="match status" value="2"/>
</dbReference>
<gene>
    <name evidence="8" type="ORF">AOQ84DRAFT_397900</name>
</gene>
<evidence type="ECO:0000256" key="5">
    <source>
        <dbReference type="ARBA" id="ARBA00023136"/>
    </source>
</evidence>
<feature type="transmembrane region" description="Helical" evidence="6">
    <location>
        <begin position="37"/>
        <end position="63"/>
    </location>
</feature>
<dbReference type="PROSITE" id="PS50850">
    <property type="entry name" value="MFS"/>
    <property type="match status" value="1"/>
</dbReference>
<feature type="transmembrane region" description="Helical" evidence="6">
    <location>
        <begin position="162"/>
        <end position="185"/>
    </location>
</feature>
<evidence type="ECO:0000256" key="6">
    <source>
        <dbReference type="SAM" id="Phobius"/>
    </source>
</evidence>
<dbReference type="OrthoDB" id="4161376at2759"/>
<dbReference type="AlphaFoldDB" id="A0A8E2JT28"/>
<keyword evidence="2" id="KW-0813">Transport</keyword>
<evidence type="ECO:0000313" key="9">
    <source>
        <dbReference type="Proteomes" id="UP000250140"/>
    </source>
</evidence>
<keyword evidence="4 6" id="KW-1133">Transmembrane helix</keyword>
<feature type="transmembrane region" description="Helical" evidence="6">
    <location>
        <begin position="106"/>
        <end position="127"/>
    </location>
</feature>
<dbReference type="Gene3D" id="1.20.1250.20">
    <property type="entry name" value="MFS general substrate transporter like domains"/>
    <property type="match status" value="1"/>
</dbReference>
<dbReference type="SUPFAM" id="SSF103473">
    <property type="entry name" value="MFS general substrate transporter"/>
    <property type="match status" value="1"/>
</dbReference>
<evidence type="ECO:0000256" key="1">
    <source>
        <dbReference type="ARBA" id="ARBA00004141"/>
    </source>
</evidence>
<keyword evidence="9" id="KW-1185">Reference proteome</keyword>
<dbReference type="GO" id="GO:0005886">
    <property type="term" value="C:plasma membrane"/>
    <property type="evidence" value="ECO:0007669"/>
    <property type="project" value="TreeGrafter"/>
</dbReference>
<dbReference type="Proteomes" id="UP000250140">
    <property type="component" value="Unassembled WGS sequence"/>
</dbReference>
<feature type="transmembrane region" description="Helical" evidence="6">
    <location>
        <begin position="335"/>
        <end position="355"/>
    </location>
</feature>
<feature type="transmembrane region" description="Helical" evidence="6">
    <location>
        <begin position="271"/>
        <end position="287"/>
    </location>
</feature>
<dbReference type="PANTHER" id="PTHR23501:SF109">
    <property type="entry name" value="MAJOR FACILITATOR SUPERFAMILY (MFS) PROFILE DOMAIN-CONTAINING PROTEIN-RELATED"/>
    <property type="match status" value="1"/>
</dbReference>
<dbReference type="InterPro" id="IPR010573">
    <property type="entry name" value="MFS_Str1/Tri12-like"/>
</dbReference>
<evidence type="ECO:0000256" key="4">
    <source>
        <dbReference type="ARBA" id="ARBA00022989"/>
    </source>
</evidence>
<dbReference type="InterPro" id="IPR005829">
    <property type="entry name" value="Sugar_transporter_CS"/>
</dbReference>
<feature type="transmembrane region" description="Helical" evidence="6">
    <location>
        <begin position="493"/>
        <end position="511"/>
    </location>
</feature>
<keyword evidence="3 6" id="KW-0812">Transmembrane</keyword>
<evidence type="ECO:0000313" key="8">
    <source>
        <dbReference type="EMBL" id="OCL08489.1"/>
    </source>
</evidence>
<feature type="transmembrane region" description="Helical" evidence="6">
    <location>
        <begin position="197"/>
        <end position="216"/>
    </location>
</feature>
<name>A0A8E2JT28_9PEZI</name>
<feature type="transmembrane region" description="Helical" evidence="6">
    <location>
        <begin position="228"/>
        <end position="251"/>
    </location>
</feature>
<feature type="domain" description="Major facilitator superfamily (MFS) profile" evidence="7">
    <location>
        <begin position="41"/>
        <end position="516"/>
    </location>
</feature>
<dbReference type="InterPro" id="IPR036259">
    <property type="entry name" value="MFS_trans_sf"/>
</dbReference>